<reference evidence="2" key="1">
    <citation type="submission" date="2023-05" db="EMBL/GenBank/DDBJ databases">
        <title>Genome and transcriptome analyses reveal genes involved in the formation of fine ridges on petal epidermal cells in Hibiscus trionum.</title>
        <authorList>
            <person name="Koshimizu S."/>
            <person name="Masuda S."/>
            <person name="Ishii T."/>
            <person name="Shirasu K."/>
            <person name="Hoshino A."/>
            <person name="Arita M."/>
        </authorList>
    </citation>
    <scope>NUCLEOTIDE SEQUENCE</scope>
    <source>
        <strain evidence="2">Hamamatsu line</strain>
    </source>
</reference>
<name>A0A9W7IND7_HIBTR</name>
<dbReference type="Proteomes" id="UP001165190">
    <property type="component" value="Unassembled WGS sequence"/>
</dbReference>
<evidence type="ECO:0000313" key="2">
    <source>
        <dbReference type="EMBL" id="GMI98413.1"/>
    </source>
</evidence>
<dbReference type="OrthoDB" id="10307747at2759"/>
<keyword evidence="3" id="KW-1185">Reference proteome</keyword>
<evidence type="ECO:0000313" key="3">
    <source>
        <dbReference type="Proteomes" id="UP001165190"/>
    </source>
</evidence>
<feature type="compositionally biased region" description="Basic and acidic residues" evidence="1">
    <location>
        <begin position="101"/>
        <end position="114"/>
    </location>
</feature>
<feature type="region of interest" description="Disordered" evidence="1">
    <location>
        <begin position="84"/>
        <end position="114"/>
    </location>
</feature>
<comment type="caution">
    <text evidence="2">The sequence shown here is derived from an EMBL/GenBank/DDBJ whole genome shotgun (WGS) entry which is preliminary data.</text>
</comment>
<sequence>MTSSTSSSRSRNPSSGLRSTPDRFSGARSTPDRFANSPSFSNSSYSAPPLVSRKPDSGRNPLTVAARSIAGAFIAFFTPPEKAESKNLKVSNEFGAPSGRRPIEPKRELKERITPRWAMKKFTDGDAISALDPRLEPTAAEPDEYEEVLWSIHKDYIEQLALDFHSLSSTSQRSASVKEQ</sequence>
<gene>
    <name evidence="2" type="ORF">HRI_003510600</name>
</gene>
<proteinExistence type="predicted"/>
<organism evidence="2 3">
    <name type="scientific">Hibiscus trionum</name>
    <name type="common">Flower of an hour</name>
    <dbReference type="NCBI Taxonomy" id="183268"/>
    <lineage>
        <taxon>Eukaryota</taxon>
        <taxon>Viridiplantae</taxon>
        <taxon>Streptophyta</taxon>
        <taxon>Embryophyta</taxon>
        <taxon>Tracheophyta</taxon>
        <taxon>Spermatophyta</taxon>
        <taxon>Magnoliopsida</taxon>
        <taxon>eudicotyledons</taxon>
        <taxon>Gunneridae</taxon>
        <taxon>Pentapetalae</taxon>
        <taxon>rosids</taxon>
        <taxon>malvids</taxon>
        <taxon>Malvales</taxon>
        <taxon>Malvaceae</taxon>
        <taxon>Malvoideae</taxon>
        <taxon>Hibiscus</taxon>
    </lineage>
</organism>
<feature type="compositionally biased region" description="Low complexity" evidence="1">
    <location>
        <begin position="34"/>
        <end position="48"/>
    </location>
</feature>
<dbReference type="AlphaFoldDB" id="A0A9W7IND7"/>
<protein>
    <submittedName>
        <fullName evidence="2">Uncharacterized protein</fullName>
    </submittedName>
</protein>
<evidence type="ECO:0000256" key="1">
    <source>
        <dbReference type="SAM" id="MobiDB-lite"/>
    </source>
</evidence>
<feature type="compositionally biased region" description="Low complexity" evidence="1">
    <location>
        <begin position="1"/>
        <end position="19"/>
    </location>
</feature>
<dbReference type="EMBL" id="BSYR01000031">
    <property type="protein sequence ID" value="GMI98413.1"/>
    <property type="molecule type" value="Genomic_DNA"/>
</dbReference>
<accession>A0A9W7IND7</accession>
<feature type="region of interest" description="Disordered" evidence="1">
    <location>
        <begin position="1"/>
        <end position="62"/>
    </location>
</feature>